<evidence type="ECO:0000259" key="1">
    <source>
        <dbReference type="PROSITE" id="PS50035"/>
    </source>
</evidence>
<gene>
    <name evidence="2" type="ORF">ENN98_06720</name>
</gene>
<dbReference type="EMBL" id="DSDS01000150">
    <property type="protein sequence ID" value="HET98370.1"/>
    <property type="molecule type" value="Genomic_DNA"/>
</dbReference>
<dbReference type="SUPFAM" id="SSF56024">
    <property type="entry name" value="Phospholipase D/nuclease"/>
    <property type="match status" value="2"/>
</dbReference>
<dbReference type="GO" id="GO:0032049">
    <property type="term" value="P:cardiolipin biosynthetic process"/>
    <property type="evidence" value="ECO:0007669"/>
    <property type="project" value="UniProtKB-ARBA"/>
</dbReference>
<dbReference type="PROSITE" id="PS50035">
    <property type="entry name" value="PLD"/>
    <property type="match status" value="1"/>
</dbReference>
<organism evidence="2">
    <name type="scientific">Desulfurivibrio alkaliphilus</name>
    <dbReference type="NCBI Taxonomy" id="427923"/>
    <lineage>
        <taxon>Bacteria</taxon>
        <taxon>Pseudomonadati</taxon>
        <taxon>Thermodesulfobacteriota</taxon>
        <taxon>Desulfobulbia</taxon>
        <taxon>Desulfobulbales</taxon>
        <taxon>Desulfobulbaceae</taxon>
        <taxon>Desulfurivibrio</taxon>
    </lineage>
</organism>
<dbReference type="Gene3D" id="3.30.870.10">
    <property type="entry name" value="Endonuclease Chain A"/>
    <property type="match status" value="2"/>
</dbReference>
<feature type="domain" description="PLD phosphodiesterase" evidence="1">
    <location>
        <begin position="207"/>
        <end position="233"/>
    </location>
</feature>
<comment type="caution">
    <text evidence="2">The sequence shown here is derived from an EMBL/GenBank/DDBJ whole genome shotgun (WGS) entry which is preliminary data.</text>
</comment>
<sequence>MKALLIVLLLVWFLGVIYGLCKALPPGISITGPWRDGEGLTFLHDLSYELDGRRVQEERIVAAMLAEIARAEQFVVVDMFLFNRWGAEWDGGDGLAPTRSSPVERVTEALVAARQARPRLAVMFVTDEVNTGYGSYPEPHLARLAARGVEVVVTDLSRLRDSNPIYSGLWRSLLQWWRPVEGRGRLPNPMAPEAPAMGLASWLKLLNFKANHRKLLLTEKAALVGSGNIHDASARHSNIAFLASGEIVGDLLAGELAVARFSGHDSPASAMVAAGPPGGGRFRGDGSGAVAPGEVGGEMGGTRVRVLSEGAIGQQLLAALQATRPGDLIWMGQFYLTDRRVMAALVAAVRRGVEVRLILDPSRDAFGRDKRGIPNRQSAARLKAATDDRLRIRWYDTRGEQFHVKLTMVQRGDRVVIIGGSANLTRRNLADYNLETCLEIQAGVEAAVSVAVADFFHRLWENRAGEYTLDYSAFAEKSAGKAALAAWQELSGMGTF</sequence>
<evidence type="ECO:0000313" key="2">
    <source>
        <dbReference type="EMBL" id="HET98370.1"/>
    </source>
</evidence>
<dbReference type="InterPro" id="IPR025202">
    <property type="entry name" value="PLD-like_dom"/>
</dbReference>
<dbReference type="PANTHER" id="PTHR21248">
    <property type="entry name" value="CARDIOLIPIN SYNTHASE"/>
    <property type="match status" value="1"/>
</dbReference>
<dbReference type="AlphaFoldDB" id="A0A7C2XHI2"/>
<dbReference type="PANTHER" id="PTHR21248:SF22">
    <property type="entry name" value="PHOSPHOLIPASE D"/>
    <property type="match status" value="1"/>
</dbReference>
<protein>
    <submittedName>
        <fullName evidence="2">Phospholipase</fullName>
    </submittedName>
</protein>
<dbReference type="GO" id="GO:0030572">
    <property type="term" value="F:phosphatidyltransferase activity"/>
    <property type="evidence" value="ECO:0007669"/>
    <property type="project" value="UniProtKB-ARBA"/>
</dbReference>
<dbReference type="CDD" id="cd09130">
    <property type="entry name" value="PLDc_unchar2_2"/>
    <property type="match status" value="1"/>
</dbReference>
<dbReference type="InterPro" id="IPR001736">
    <property type="entry name" value="PLipase_D/transphosphatidylase"/>
</dbReference>
<dbReference type="Pfam" id="PF13091">
    <property type="entry name" value="PLDc_2"/>
    <property type="match status" value="1"/>
</dbReference>
<proteinExistence type="predicted"/>
<name>A0A7C2XHI2_9BACT</name>
<accession>A0A7C2XHI2</accession>
<reference evidence="2" key="1">
    <citation type="journal article" date="2020" name="mSystems">
        <title>Genome- and Community-Level Interaction Insights into Carbon Utilization and Element Cycling Functions of Hydrothermarchaeota in Hydrothermal Sediment.</title>
        <authorList>
            <person name="Zhou Z."/>
            <person name="Liu Y."/>
            <person name="Xu W."/>
            <person name="Pan J."/>
            <person name="Luo Z.H."/>
            <person name="Li M."/>
        </authorList>
    </citation>
    <scope>NUCLEOTIDE SEQUENCE [LARGE SCALE GENOMIC DNA]</scope>
    <source>
        <strain evidence="2">SpSt-1224</strain>
    </source>
</reference>
<dbReference type="Proteomes" id="UP000885986">
    <property type="component" value="Unassembled WGS sequence"/>
</dbReference>